<reference evidence="1 2" key="1">
    <citation type="submission" date="2018-01" db="EMBL/GenBank/DDBJ databases">
        <title>Genomic Encyclopedia of Type Strains, Phase I: the one thousand microbial genomes (KMG-I) project.</title>
        <authorList>
            <person name="Goeker M."/>
        </authorList>
    </citation>
    <scope>NUCLEOTIDE SEQUENCE [LARGE SCALE GENOMIC DNA]</scope>
    <source>
        <strain evidence="1 2">DSM 17960</strain>
    </source>
</reference>
<dbReference type="Proteomes" id="UP000237056">
    <property type="component" value="Unassembled WGS sequence"/>
</dbReference>
<dbReference type="AlphaFoldDB" id="A0A2S4N765"/>
<sequence>MNQPKYNRRKLFTNLVNKEQNSLQKGDPLFEKYSRKDYTKGRKYQSAKSIDSVTNSNAKDSNVLRVNPVTSGLAPYTGPWTTAEVLHLLRRTGYGYKKSHLDMLLTMNVSQAVDKVLTIDATVPSPPVNYYQNTFADENNLPYGSSWVNDAFTGSIGGTSNYYRWQGLKRWCLGLGLNHDISIREKMTWFWYHFIPVDFNAIYQSANSYCGNNSARISYTYIKLFRDNALGNFKTLIRQMATHPAMMFYLNNQANSSSAPDENFAREIMELFTLGKDPLSQYTEQDVIEAAKVLSGWRVQNLNTATPQTNFVSSLHNTSTKQFSSFFNNTTITNTGATELDTFITMLFSKTQVVSEYICRRIYRYFVYYDIDQNIETNIITPLAQTFVANNWNIKPVLEQLFKSEHFYDMANRGVYIKSPLDLVIGTMRTFNLNHNVSDQTNYQAQYQLWATLTDGYLTQMEQVMGKVPSVSGWQAFYQNPSFHEYWINSNTTQRRFAYISAIFNGFNSTSNGLTTRIEVDLMAFVQQFSYATCANPNLLIDECIKYLLPIDLSATQKETIKLQTLLTGQTTDSYWTNAWNNYVGSPTNTSYVSIVKSRLKSLLVTICQYAEFQLM</sequence>
<name>A0A2S4N765_9FLAO</name>
<organism evidence="1 2">
    <name type="scientific">Flavobacterium croceum DSM 17960</name>
    <dbReference type="NCBI Taxonomy" id="1121886"/>
    <lineage>
        <taxon>Bacteria</taxon>
        <taxon>Pseudomonadati</taxon>
        <taxon>Bacteroidota</taxon>
        <taxon>Flavobacteriia</taxon>
        <taxon>Flavobacteriales</taxon>
        <taxon>Flavobacteriaceae</taxon>
        <taxon>Flavobacterium</taxon>
    </lineage>
</organism>
<protein>
    <submittedName>
        <fullName evidence="1">Uncharacterized protein DUF1800</fullName>
    </submittedName>
</protein>
<comment type="caution">
    <text evidence="1">The sequence shown here is derived from an EMBL/GenBank/DDBJ whole genome shotgun (WGS) entry which is preliminary data.</text>
</comment>
<dbReference type="RefSeq" id="WP_103726147.1">
    <property type="nucleotide sequence ID" value="NZ_PQNY01000009.1"/>
</dbReference>
<dbReference type="Pfam" id="PF08811">
    <property type="entry name" value="DUF1800"/>
    <property type="match status" value="1"/>
</dbReference>
<evidence type="ECO:0000313" key="1">
    <source>
        <dbReference type="EMBL" id="POS01546.1"/>
    </source>
</evidence>
<dbReference type="OrthoDB" id="9772295at2"/>
<dbReference type="InterPro" id="IPR014917">
    <property type="entry name" value="DUF1800"/>
</dbReference>
<evidence type="ECO:0000313" key="2">
    <source>
        <dbReference type="Proteomes" id="UP000237056"/>
    </source>
</evidence>
<keyword evidence="2" id="KW-1185">Reference proteome</keyword>
<accession>A0A2S4N765</accession>
<gene>
    <name evidence="1" type="ORF">Q361_1094</name>
</gene>
<dbReference type="EMBL" id="PQNY01000009">
    <property type="protein sequence ID" value="POS01546.1"/>
    <property type="molecule type" value="Genomic_DNA"/>
</dbReference>
<proteinExistence type="predicted"/>